<evidence type="ECO:0000256" key="1">
    <source>
        <dbReference type="ARBA" id="ARBA00004141"/>
    </source>
</evidence>
<organism evidence="8 9">
    <name type="scientific">Henriciella mobilis</name>
    <dbReference type="NCBI Taxonomy" id="2305467"/>
    <lineage>
        <taxon>Bacteria</taxon>
        <taxon>Pseudomonadati</taxon>
        <taxon>Pseudomonadota</taxon>
        <taxon>Alphaproteobacteria</taxon>
        <taxon>Hyphomonadales</taxon>
        <taxon>Hyphomonadaceae</taxon>
        <taxon>Henriciella</taxon>
    </lineage>
</organism>
<dbReference type="AlphaFoldDB" id="A0A399RQQ3"/>
<dbReference type="InterPro" id="IPR007267">
    <property type="entry name" value="GtrA_DPMS_TM"/>
</dbReference>
<evidence type="ECO:0000256" key="2">
    <source>
        <dbReference type="ARBA" id="ARBA00009399"/>
    </source>
</evidence>
<dbReference type="OrthoDB" id="7619475at2"/>
<proteinExistence type="inferred from homology"/>
<feature type="transmembrane region" description="Helical" evidence="6">
    <location>
        <begin position="81"/>
        <end position="100"/>
    </location>
</feature>
<accession>A0A399RQQ3</accession>
<dbReference type="RefSeq" id="WP_119374400.1">
    <property type="nucleotide sequence ID" value="NZ_QWFX01000005.1"/>
</dbReference>
<dbReference type="Pfam" id="PF04138">
    <property type="entry name" value="GtrA_DPMS_TM"/>
    <property type="match status" value="1"/>
</dbReference>
<comment type="similarity">
    <text evidence="2">Belongs to the GtrA family.</text>
</comment>
<gene>
    <name evidence="8" type="ORF">D1223_00170</name>
</gene>
<comment type="caution">
    <text evidence="8">The sequence shown here is derived from an EMBL/GenBank/DDBJ whole genome shotgun (WGS) entry which is preliminary data.</text>
</comment>
<dbReference type="InterPro" id="IPR051401">
    <property type="entry name" value="GtrA_CellWall_Glycosyl"/>
</dbReference>
<keyword evidence="9" id="KW-1185">Reference proteome</keyword>
<dbReference type="Proteomes" id="UP000266385">
    <property type="component" value="Unassembled WGS sequence"/>
</dbReference>
<evidence type="ECO:0000256" key="4">
    <source>
        <dbReference type="ARBA" id="ARBA00022989"/>
    </source>
</evidence>
<reference evidence="8 9" key="1">
    <citation type="submission" date="2018-08" db="EMBL/GenBank/DDBJ databases">
        <title>Henriciella mobilis sp. nov., isolated from seawater.</title>
        <authorList>
            <person name="Cheng H."/>
            <person name="Wu Y.-H."/>
            <person name="Xu X.-W."/>
            <person name="Guo L.-L."/>
        </authorList>
    </citation>
    <scope>NUCLEOTIDE SEQUENCE [LARGE SCALE GENOMIC DNA]</scope>
    <source>
        <strain evidence="8 9">JN25</strain>
    </source>
</reference>
<evidence type="ECO:0000313" key="9">
    <source>
        <dbReference type="Proteomes" id="UP000266385"/>
    </source>
</evidence>
<feature type="transmembrane region" description="Helical" evidence="6">
    <location>
        <begin position="106"/>
        <end position="127"/>
    </location>
</feature>
<evidence type="ECO:0000259" key="7">
    <source>
        <dbReference type="Pfam" id="PF04138"/>
    </source>
</evidence>
<keyword evidence="5 6" id="KW-0472">Membrane</keyword>
<feature type="domain" description="GtrA/DPMS transmembrane" evidence="7">
    <location>
        <begin position="14"/>
        <end position="133"/>
    </location>
</feature>
<dbReference type="GO" id="GO:0005886">
    <property type="term" value="C:plasma membrane"/>
    <property type="evidence" value="ECO:0007669"/>
    <property type="project" value="TreeGrafter"/>
</dbReference>
<name>A0A399RQQ3_9PROT</name>
<evidence type="ECO:0000256" key="3">
    <source>
        <dbReference type="ARBA" id="ARBA00022692"/>
    </source>
</evidence>
<feature type="transmembrane region" description="Helical" evidence="6">
    <location>
        <begin position="12"/>
        <end position="33"/>
    </location>
</feature>
<dbReference type="EMBL" id="QWFX01000005">
    <property type="protein sequence ID" value="RIJ32319.1"/>
    <property type="molecule type" value="Genomic_DNA"/>
</dbReference>
<comment type="subcellular location">
    <subcellularLocation>
        <location evidence="1">Membrane</location>
        <topology evidence="1">Multi-pass membrane protein</topology>
    </subcellularLocation>
</comment>
<evidence type="ECO:0000256" key="5">
    <source>
        <dbReference type="ARBA" id="ARBA00023136"/>
    </source>
</evidence>
<dbReference type="PANTHER" id="PTHR38459">
    <property type="entry name" value="PROPHAGE BACTOPRENOL-LINKED GLUCOSE TRANSLOCASE HOMOLOG"/>
    <property type="match status" value="1"/>
</dbReference>
<keyword evidence="4 6" id="KW-1133">Transmembrane helix</keyword>
<sequence>MTGTTRPASREFARYVLVTGGGAVVDILVGGLLLHFDVLSVYAASAAGLVCGAVAAYLGHEFWTFRAVAGGRLSVSRATKFLGVCASTLVVRGAVIWFLTSFFSNLVSDIAALVIAFLVSFTINYLASKLLVFVRGKHPADMPLD</sequence>
<dbReference type="PANTHER" id="PTHR38459:SF1">
    <property type="entry name" value="PROPHAGE BACTOPRENOL-LINKED GLUCOSE TRANSLOCASE HOMOLOG"/>
    <property type="match status" value="1"/>
</dbReference>
<evidence type="ECO:0000256" key="6">
    <source>
        <dbReference type="SAM" id="Phobius"/>
    </source>
</evidence>
<keyword evidence="3 6" id="KW-0812">Transmembrane</keyword>
<dbReference type="GO" id="GO:0000271">
    <property type="term" value="P:polysaccharide biosynthetic process"/>
    <property type="evidence" value="ECO:0007669"/>
    <property type="project" value="InterPro"/>
</dbReference>
<evidence type="ECO:0000313" key="8">
    <source>
        <dbReference type="EMBL" id="RIJ32319.1"/>
    </source>
</evidence>
<protein>
    <submittedName>
        <fullName evidence="8">GtrA family protein</fullName>
    </submittedName>
</protein>
<feature type="transmembrane region" description="Helical" evidence="6">
    <location>
        <begin position="39"/>
        <end position="60"/>
    </location>
</feature>